<dbReference type="SUPFAM" id="SSF55120">
    <property type="entry name" value="Pseudouridine synthase"/>
    <property type="match status" value="1"/>
</dbReference>
<dbReference type="NCBIfam" id="TIGR00071">
    <property type="entry name" value="hisT_truA"/>
    <property type="match status" value="1"/>
</dbReference>
<dbReference type="PANTHER" id="PTHR11142">
    <property type="entry name" value="PSEUDOURIDYLATE SYNTHASE"/>
    <property type="match status" value="1"/>
</dbReference>
<dbReference type="HAMAP" id="MF_00171">
    <property type="entry name" value="TruA"/>
    <property type="match status" value="1"/>
</dbReference>
<evidence type="ECO:0000313" key="9">
    <source>
        <dbReference type="EMBL" id="NYG31112.1"/>
    </source>
</evidence>
<accession>A0A7Y9QXM3</accession>
<organism evidence="9 10">
    <name type="scientific">Sphaerotilus montanus</name>
    <dbReference type="NCBI Taxonomy" id="522889"/>
    <lineage>
        <taxon>Bacteria</taxon>
        <taxon>Pseudomonadati</taxon>
        <taxon>Pseudomonadota</taxon>
        <taxon>Betaproteobacteria</taxon>
        <taxon>Burkholderiales</taxon>
        <taxon>Sphaerotilaceae</taxon>
        <taxon>Sphaerotilus</taxon>
    </lineage>
</organism>
<evidence type="ECO:0000259" key="8">
    <source>
        <dbReference type="Pfam" id="PF01416"/>
    </source>
</evidence>
<keyword evidence="10" id="KW-1185">Reference proteome</keyword>
<evidence type="ECO:0000256" key="2">
    <source>
        <dbReference type="ARBA" id="ARBA00022694"/>
    </source>
</evidence>
<comment type="caution">
    <text evidence="9">The sequence shown here is derived from an EMBL/GenBank/DDBJ whole genome shotgun (WGS) entry which is preliminary data.</text>
</comment>
<gene>
    <name evidence="4" type="primary">truA</name>
    <name evidence="9" type="ORF">BDD16_000098</name>
</gene>
<dbReference type="Proteomes" id="UP000518288">
    <property type="component" value="Unassembled WGS sequence"/>
</dbReference>
<dbReference type="Pfam" id="PF01416">
    <property type="entry name" value="PseudoU_synth_1"/>
    <property type="match status" value="2"/>
</dbReference>
<dbReference type="FunFam" id="3.30.70.580:FF:000001">
    <property type="entry name" value="tRNA pseudouridine synthase A"/>
    <property type="match status" value="1"/>
</dbReference>
<reference evidence="9 10" key="1">
    <citation type="submission" date="2020-07" db="EMBL/GenBank/DDBJ databases">
        <title>Genomic Encyclopedia of Archaeal and Bacterial Type Strains, Phase II (KMG-II): from individual species to whole genera.</title>
        <authorList>
            <person name="Goeker M."/>
        </authorList>
    </citation>
    <scope>NUCLEOTIDE SEQUENCE [LARGE SCALE GENOMIC DNA]</scope>
    <source>
        <strain evidence="9 10">DSM 21226</strain>
    </source>
</reference>
<dbReference type="EMBL" id="JACCFH010000001">
    <property type="protein sequence ID" value="NYG31112.1"/>
    <property type="molecule type" value="Genomic_DNA"/>
</dbReference>
<feature type="binding site" evidence="4 6">
    <location>
        <position position="109"/>
    </location>
    <ligand>
        <name>substrate</name>
    </ligand>
</feature>
<dbReference type="GO" id="GO:0160147">
    <property type="term" value="F:tRNA pseudouridine(38-40) synthase activity"/>
    <property type="evidence" value="ECO:0007669"/>
    <property type="project" value="UniProtKB-EC"/>
</dbReference>
<feature type="domain" description="Pseudouridine synthase I TruA alpha/beta" evidence="8">
    <location>
        <begin position="8"/>
        <end position="101"/>
    </location>
</feature>
<dbReference type="Gene3D" id="3.30.70.580">
    <property type="entry name" value="Pseudouridine synthase I, catalytic domain, N-terminal subdomain"/>
    <property type="match status" value="1"/>
</dbReference>
<evidence type="ECO:0000256" key="4">
    <source>
        <dbReference type="HAMAP-Rule" id="MF_00171"/>
    </source>
</evidence>
<evidence type="ECO:0000256" key="6">
    <source>
        <dbReference type="PIRSR" id="PIRSR001430-2"/>
    </source>
</evidence>
<dbReference type="InterPro" id="IPR001406">
    <property type="entry name" value="PsdUridine_synth_TruA"/>
</dbReference>
<comment type="catalytic activity">
    <reaction evidence="4 7">
        <text>uridine(38/39/40) in tRNA = pseudouridine(38/39/40) in tRNA</text>
        <dbReference type="Rhea" id="RHEA:22376"/>
        <dbReference type="Rhea" id="RHEA-COMP:10085"/>
        <dbReference type="Rhea" id="RHEA-COMP:10087"/>
        <dbReference type="ChEBI" id="CHEBI:65314"/>
        <dbReference type="ChEBI" id="CHEBI:65315"/>
        <dbReference type="EC" id="5.4.99.12"/>
    </reaction>
</comment>
<keyword evidence="2 4" id="KW-0819">tRNA processing</keyword>
<comment type="similarity">
    <text evidence="1 4 7">Belongs to the tRNA pseudouridine synthase TruA family.</text>
</comment>
<feature type="active site" description="Nucleophile" evidence="4 5">
    <location>
        <position position="51"/>
    </location>
</feature>
<name>A0A7Y9QXM3_9BURK</name>
<dbReference type="PIRSF" id="PIRSF001430">
    <property type="entry name" value="tRNA_psdUrid_synth"/>
    <property type="match status" value="1"/>
</dbReference>
<dbReference type="GO" id="GO:0003723">
    <property type="term" value="F:RNA binding"/>
    <property type="evidence" value="ECO:0007669"/>
    <property type="project" value="InterPro"/>
</dbReference>
<dbReference type="InterPro" id="IPR020095">
    <property type="entry name" value="PsdUridine_synth_TruA_C"/>
</dbReference>
<dbReference type="RefSeq" id="WP_179632054.1">
    <property type="nucleotide sequence ID" value="NZ_CAXYYM010000012.1"/>
</dbReference>
<dbReference type="Gene3D" id="3.30.70.660">
    <property type="entry name" value="Pseudouridine synthase I, catalytic domain, C-terminal subdomain"/>
    <property type="match status" value="1"/>
</dbReference>
<protein>
    <recommendedName>
        <fullName evidence="4">tRNA pseudouridine synthase A</fullName>
        <ecNumber evidence="4">5.4.99.12</ecNumber>
    </recommendedName>
    <alternativeName>
        <fullName evidence="4">tRNA pseudouridine(38-40) synthase</fullName>
    </alternativeName>
    <alternativeName>
        <fullName evidence="4">tRNA pseudouridylate synthase I</fullName>
    </alternativeName>
    <alternativeName>
        <fullName evidence="4">tRNA-uridine isomerase I</fullName>
    </alternativeName>
</protein>
<evidence type="ECO:0000256" key="1">
    <source>
        <dbReference type="ARBA" id="ARBA00009375"/>
    </source>
</evidence>
<dbReference type="CDD" id="cd02570">
    <property type="entry name" value="PseudoU_synth_EcTruA"/>
    <property type="match status" value="1"/>
</dbReference>
<dbReference type="InterPro" id="IPR020094">
    <property type="entry name" value="TruA/RsuA/RluB/E/F_N"/>
</dbReference>
<comment type="subunit">
    <text evidence="4">Homodimer.</text>
</comment>
<dbReference type="InterPro" id="IPR020103">
    <property type="entry name" value="PsdUridine_synth_cat_dom_sf"/>
</dbReference>
<evidence type="ECO:0000256" key="5">
    <source>
        <dbReference type="PIRSR" id="PIRSR001430-1"/>
    </source>
</evidence>
<evidence type="ECO:0000313" key="10">
    <source>
        <dbReference type="Proteomes" id="UP000518288"/>
    </source>
</evidence>
<dbReference type="GO" id="GO:0031119">
    <property type="term" value="P:tRNA pseudouridine synthesis"/>
    <property type="evidence" value="ECO:0007669"/>
    <property type="project" value="UniProtKB-UniRule"/>
</dbReference>
<dbReference type="PANTHER" id="PTHR11142:SF0">
    <property type="entry name" value="TRNA PSEUDOURIDINE SYNTHASE-LIKE 1"/>
    <property type="match status" value="1"/>
</dbReference>
<comment type="caution">
    <text evidence="4">Lacks conserved residue(s) required for the propagation of feature annotation.</text>
</comment>
<dbReference type="EC" id="5.4.99.12" evidence="4"/>
<proteinExistence type="inferred from homology"/>
<comment type="function">
    <text evidence="4">Formation of pseudouridine at positions 38, 39 and 40 in the anticodon stem and loop of transfer RNAs.</text>
</comment>
<feature type="domain" description="Pseudouridine synthase I TruA alpha/beta" evidence="8">
    <location>
        <begin position="142"/>
        <end position="244"/>
    </location>
</feature>
<dbReference type="AlphaFoldDB" id="A0A7Y9QXM3"/>
<dbReference type="InterPro" id="IPR020097">
    <property type="entry name" value="PsdUridine_synth_TruA_a/b_dom"/>
</dbReference>
<keyword evidence="3 4" id="KW-0413">Isomerase</keyword>
<evidence type="ECO:0000256" key="7">
    <source>
        <dbReference type="RuleBase" id="RU003792"/>
    </source>
</evidence>
<evidence type="ECO:0000256" key="3">
    <source>
        <dbReference type="ARBA" id="ARBA00023235"/>
    </source>
</evidence>
<sequence>MRLALGVAYRGTAYHGWQSQPDGCTVQDHLEKALSRFAVAPIQTLCAGRTDTGVHGLNQVVHFDTDRDREPFSWVRGTNRYLPDDIAVQWCSPVSDDFHARNLARGRRYAYIVVESPVRPSIEKGSVGWTFRPLEAEAMRRAAAHLIGEHDFSAFRSSDCQALSPVKLMREISIVRHGAYWRFDFEAVAFLHHMIRNLMGCLIAVGTGTRPSDWVAEVLASRRRERAAPTFAADGLYFLGPRYDAHHGLPTRTAGFDWLPGGWQR</sequence>